<dbReference type="SUPFAM" id="SSF49785">
    <property type="entry name" value="Galactose-binding domain-like"/>
    <property type="match status" value="1"/>
</dbReference>
<keyword evidence="10" id="KW-1185">Reference proteome</keyword>
<name>D5UV41_TSUPD</name>
<dbReference type="SUPFAM" id="SSF49303">
    <property type="entry name" value="beta-Galactosidase/glucuronidase domain"/>
    <property type="match status" value="2"/>
</dbReference>
<evidence type="ECO:0000256" key="6">
    <source>
        <dbReference type="ARBA" id="ARBA00032230"/>
    </source>
</evidence>
<reference evidence="9 10" key="2">
    <citation type="journal article" date="2011" name="Stand. Genomic Sci.">
        <title>Complete genome sequence of Tsukamurella paurometabola type strain (no. 33).</title>
        <authorList>
            <person name="Munk A.C."/>
            <person name="Lapidus A."/>
            <person name="Lucas S."/>
            <person name="Nolan M."/>
            <person name="Tice H."/>
            <person name="Cheng J.F."/>
            <person name="Del Rio T.G."/>
            <person name="Goodwin L."/>
            <person name="Pitluck S."/>
            <person name="Liolios K."/>
            <person name="Huntemann M."/>
            <person name="Ivanova N."/>
            <person name="Mavromatis K."/>
            <person name="Mikhailova N."/>
            <person name="Pati A."/>
            <person name="Chen A."/>
            <person name="Palaniappan K."/>
            <person name="Tapia R."/>
            <person name="Han C."/>
            <person name="Land M."/>
            <person name="Hauser L."/>
            <person name="Chang Y.J."/>
            <person name="Jeffries C.D."/>
            <person name="Brettin T."/>
            <person name="Yasawong M."/>
            <person name="Brambilla E.M."/>
            <person name="Rohde M."/>
            <person name="Sikorski J."/>
            <person name="Goker M."/>
            <person name="Detter J.C."/>
            <person name="Woyke T."/>
            <person name="Bristow J."/>
            <person name="Eisen J.A."/>
            <person name="Markowitz V."/>
            <person name="Hugenholtz P."/>
            <person name="Kyrpides N.C."/>
            <person name="Klenk H.P."/>
        </authorList>
    </citation>
    <scope>NUCLEOTIDE SEQUENCE [LARGE SCALE GENOMIC DNA]</scope>
    <source>
        <strain evidence="10">ATCC 8368 / DSM 20162 / CCUG 35730 / CIP 100753 / JCM 10117 / KCTC 9821 / NBRC 16120 / NCIMB 702349 / NCTC 13040</strain>
    </source>
</reference>
<dbReference type="SUPFAM" id="SSF74650">
    <property type="entry name" value="Galactose mutarotase-like"/>
    <property type="match status" value="1"/>
</dbReference>
<protein>
    <recommendedName>
        <fullName evidence="3 7">Beta-galactosidase</fullName>
        <ecNumber evidence="3 7">3.2.1.23</ecNumber>
    </recommendedName>
    <alternativeName>
        <fullName evidence="6 7">Lactase</fullName>
    </alternativeName>
</protein>
<dbReference type="InterPro" id="IPR013783">
    <property type="entry name" value="Ig-like_fold"/>
</dbReference>
<dbReference type="PANTHER" id="PTHR46323:SF2">
    <property type="entry name" value="BETA-GALACTOSIDASE"/>
    <property type="match status" value="1"/>
</dbReference>
<dbReference type="PANTHER" id="PTHR46323">
    <property type="entry name" value="BETA-GALACTOSIDASE"/>
    <property type="match status" value="1"/>
</dbReference>
<dbReference type="Pfam" id="PF02929">
    <property type="entry name" value="Bgal_small_N"/>
    <property type="match status" value="1"/>
</dbReference>
<feature type="domain" description="Beta galactosidase small chain/" evidence="8">
    <location>
        <begin position="722"/>
        <end position="1001"/>
    </location>
</feature>
<comment type="similarity">
    <text evidence="2 7">Belongs to the glycosyl hydrolase 2 family.</text>
</comment>
<dbReference type="Gene3D" id="2.70.98.10">
    <property type="match status" value="1"/>
</dbReference>
<keyword evidence="4 7" id="KW-0378">Hydrolase</keyword>
<dbReference type="KEGG" id="tpr:Tpau_0998"/>
<evidence type="ECO:0000313" key="9">
    <source>
        <dbReference type="EMBL" id="ADG77631.1"/>
    </source>
</evidence>
<dbReference type="GO" id="GO:0004565">
    <property type="term" value="F:beta-galactosidase activity"/>
    <property type="evidence" value="ECO:0007669"/>
    <property type="project" value="UniProtKB-EC"/>
</dbReference>
<dbReference type="SMART" id="SM01038">
    <property type="entry name" value="Bgal_small_N"/>
    <property type="match status" value="1"/>
</dbReference>
<evidence type="ECO:0000256" key="3">
    <source>
        <dbReference type="ARBA" id="ARBA00012756"/>
    </source>
</evidence>
<dbReference type="InterPro" id="IPR008979">
    <property type="entry name" value="Galactose-bd-like_sf"/>
</dbReference>
<dbReference type="Pfam" id="PF02836">
    <property type="entry name" value="Glyco_hydro_2_C"/>
    <property type="match status" value="1"/>
</dbReference>
<dbReference type="GO" id="GO:0009341">
    <property type="term" value="C:beta-galactosidase complex"/>
    <property type="evidence" value="ECO:0007669"/>
    <property type="project" value="InterPro"/>
</dbReference>
<dbReference type="EMBL" id="CP001966">
    <property type="protein sequence ID" value="ADG77631.1"/>
    <property type="molecule type" value="Genomic_DNA"/>
</dbReference>
<dbReference type="Pfam" id="PF16353">
    <property type="entry name" value="LacZ_4"/>
    <property type="match status" value="1"/>
</dbReference>
<reference evidence="10" key="1">
    <citation type="submission" date="2010-03" db="EMBL/GenBank/DDBJ databases">
        <title>The complete chromosome of Tsukamurella paurometabola DSM 20162.</title>
        <authorList>
            <consortium name="US DOE Joint Genome Institute (JGI-PGF)"/>
            <person name="Lucas S."/>
            <person name="Copeland A."/>
            <person name="Lapidus A."/>
            <person name="Glavina del Rio T."/>
            <person name="Dalin E."/>
            <person name="Tice H."/>
            <person name="Bruce D."/>
            <person name="Goodwin L."/>
            <person name="Pitluck S."/>
            <person name="Kyrpides N."/>
            <person name="Mavromatis K."/>
            <person name="Ivanova N."/>
            <person name="Mikhailova N."/>
            <person name="Munk A.C."/>
            <person name="Brettin T."/>
            <person name="Detter J.C."/>
            <person name="Tapia R."/>
            <person name="Han C."/>
            <person name="Larimer F."/>
            <person name="Land M."/>
            <person name="Hauser L."/>
            <person name="Markowitz V."/>
            <person name="Cheng J.-F."/>
            <person name="Hugenholtz P."/>
            <person name="Woyke T."/>
            <person name="Wu D."/>
            <person name="Jando M."/>
            <person name="Brambilla E."/>
            <person name="Klenk H.-P."/>
            <person name="Eisen J.A."/>
        </authorList>
    </citation>
    <scope>NUCLEOTIDE SEQUENCE [LARGE SCALE GENOMIC DNA]</scope>
    <source>
        <strain evidence="10">ATCC 8368 / DSM 20162 / CCUG 35730 / CIP 100753 / JCM 10117 / KCTC 9821 / NBRC 16120 / NCIMB 702349 / NCTC 13040</strain>
    </source>
</reference>
<dbReference type="InterPro" id="IPR006102">
    <property type="entry name" value="Ig-like_GH2"/>
</dbReference>
<dbReference type="GO" id="GO:0005990">
    <property type="term" value="P:lactose catabolic process"/>
    <property type="evidence" value="ECO:0007669"/>
    <property type="project" value="TreeGrafter"/>
</dbReference>
<dbReference type="PRINTS" id="PR00132">
    <property type="entry name" value="GLHYDRLASE2"/>
</dbReference>
<dbReference type="HOGENOM" id="CLU_002346_0_2_11"/>
<dbReference type="InterPro" id="IPR014718">
    <property type="entry name" value="GH-type_carb-bd"/>
</dbReference>
<proteinExistence type="inferred from homology"/>
<dbReference type="InterPro" id="IPR050347">
    <property type="entry name" value="Bact_Beta-galactosidase"/>
</dbReference>
<organism evidence="9 10">
    <name type="scientific">Tsukamurella paurometabola (strain ATCC 8368 / DSM 20162 / CCUG 35730 / CIP 100753 / JCM 10117 / KCTC 9821 / NBRC 16120 / NCIMB 702349 / NCTC 13040)</name>
    <name type="common">Corynebacterium paurometabolum</name>
    <dbReference type="NCBI Taxonomy" id="521096"/>
    <lineage>
        <taxon>Bacteria</taxon>
        <taxon>Bacillati</taxon>
        <taxon>Actinomycetota</taxon>
        <taxon>Actinomycetes</taxon>
        <taxon>Mycobacteriales</taxon>
        <taxon>Tsukamurellaceae</taxon>
        <taxon>Tsukamurella</taxon>
    </lineage>
</organism>
<dbReference type="eggNOG" id="COG3250">
    <property type="taxonomic scope" value="Bacteria"/>
</dbReference>
<accession>D5UV41</accession>
<dbReference type="Gene3D" id="2.60.120.260">
    <property type="entry name" value="Galactose-binding domain-like"/>
    <property type="match status" value="1"/>
</dbReference>
<evidence type="ECO:0000259" key="8">
    <source>
        <dbReference type="SMART" id="SM01038"/>
    </source>
</evidence>
<dbReference type="InterPro" id="IPR023230">
    <property type="entry name" value="Glyco_hydro_2_CS"/>
</dbReference>
<dbReference type="SUPFAM" id="SSF51445">
    <property type="entry name" value="(Trans)glycosidases"/>
    <property type="match status" value="1"/>
</dbReference>
<dbReference type="InterPro" id="IPR011013">
    <property type="entry name" value="Gal_mutarotase_sf_dom"/>
</dbReference>
<dbReference type="Gene3D" id="3.20.20.80">
    <property type="entry name" value="Glycosidases"/>
    <property type="match status" value="1"/>
</dbReference>
<dbReference type="InterPro" id="IPR006104">
    <property type="entry name" value="Glyco_hydro_2_N"/>
</dbReference>
<evidence type="ECO:0000256" key="1">
    <source>
        <dbReference type="ARBA" id="ARBA00001412"/>
    </source>
</evidence>
<dbReference type="EC" id="3.2.1.23" evidence="3 7"/>
<dbReference type="PROSITE" id="PS00719">
    <property type="entry name" value="GLYCOSYL_HYDROL_F2_1"/>
    <property type="match status" value="1"/>
</dbReference>
<evidence type="ECO:0000256" key="2">
    <source>
        <dbReference type="ARBA" id="ARBA00007401"/>
    </source>
</evidence>
<dbReference type="STRING" id="521096.Tpau_0998"/>
<dbReference type="InterPro" id="IPR017853">
    <property type="entry name" value="GH"/>
</dbReference>
<sequence>MTFHLRDLADPEHFAEGTVAPHSDHRWFRNRDEALAGISSFEQSLNGMWKFDYAPNPQSAPEGFERLDCDVDDWAEIEVPAHIQLQGYDRPQYVNVQYPWDGREQLEPGQVPMRFNPVGSYVRTFELDAPLGPGERLTLHFAGVESALAVWVNGIYVGYAEDSFTPSEFDITDYLTSAENRIACRVFKWCSASWLEDQDLFRFSGIFRDVTLHRHPATHITDLVVSTDIADDFSTAEVSVAVTLRGAGMVRGVLTGVGDLVSAGAGRLAVAVDSPQLWSSESPHLYDLVLEVSDDRGDVTEIVPVKVGIRRVGIEDGVFKVNGRRVVFNGVNRHEFGLKGRVVTREETESDLRFMKAHNINAVRTSHYPNNTFFYELCDIYGVYVIDEVNLETHGTWADTPVLATPDTALPGDRPEWLDNVRARARNMVARDRNHCSIVMWSCGNESSGGRNLLEVSRLLKAEDTRPVHYEGISMDPRYPETSDVVSRMYLPVDDVEAYLLEHRDKPYILCEYAHAMGNSFGAVDRYVDLAYRDELFQGGFIWDFVDQALPARNADGSEYLGYGGDFGDRPNDADFSGNGILFADRSPKPCAEEVKRLYQGFVFTIGRSSVEIENRMMFTSSADFRCVAQLSYGGTIVEEAEIDTRVDAGSVGAYSLPFVVDTAQLDAAVDVSLRLRTATDWAGADHVVAADQRVFPNRRRVPDGRPPQGSLELIEGRHNIGVRGEGFDVLFSVLHGGLVSYRVGEGDTYRELLDSMPLPNFWHAPTSNERGWKMPARDGMWLVASRYPRPDAGAGRTSVERADDGAVMVRCRYILPTSPESTCSVEYTVTPDGRVAVQVDVDPAPGLPDMPEFGMSLALPAPYHRLTWFGDGPHECYVDRRAAARLGIHSIDTREALTPYIRPQEAGNRTGVRWAEVTDEHGYGMRLEGRESMELAVTPWTPYEVENARHPEDLPPIRRTILRPALMRRGVGGDDSWGSLPHPEYRLPAGQRMRFAFDFLGIAPEGRGTSG</sequence>
<evidence type="ECO:0000313" key="10">
    <source>
        <dbReference type="Proteomes" id="UP000001213"/>
    </source>
</evidence>
<gene>
    <name evidence="9" type="ordered locus">Tpau_0998</name>
</gene>
<dbReference type="AlphaFoldDB" id="D5UV41"/>
<dbReference type="Pfam" id="PF00703">
    <property type="entry name" value="Glyco_hydro_2"/>
    <property type="match status" value="1"/>
</dbReference>
<dbReference type="GO" id="GO:0030246">
    <property type="term" value="F:carbohydrate binding"/>
    <property type="evidence" value="ECO:0007669"/>
    <property type="project" value="InterPro"/>
</dbReference>
<keyword evidence="5 7" id="KW-0326">Glycosidase</keyword>
<dbReference type="InterPro" id="IPR006101">
    <property type="entry name" value="Glyco_hydro_2"/>
</dbReference>
<evidence type="ECO:0000256" key="7">
    <source>
        <dbReference type="RuleBase" id="RU361154"/>
    </source>
</evidence>
<dbReference type="Pfam" id="PF02837">
    <property type="entry name" value="Glyco_hydro_2_N"/>
    <property type="match status" value="1"/>
</dbReference>
<dbReference type="Proteomes" id="UP000001213">
    <property type="component" value="Chromosome"/>
</dbReference>
<evidence type="ECO:0000256" key="4">
    <source>
        <dbReference type="ARBA" id="ARBA00022801"/>
    </source>
</evidence>
<dbReference type="InterPro" id="IPR004199">
    <property type="entry name" value="B-gal_small/dom_5"/>
</dbReference>
<dbReference type="InterPro" id="IPR032312">
    <property type="entry name" value="LacZ_4"/>
</dbReference>
<dbReference type="CAZy" id="GH2">
    <property type="family name" value="Glycoside Hydrolase Family 2"/>
</dbReference>
<comment type="catalytic activity">
    <reaction evidence="1 7">
        <text>Hydrolysis of terminal non-reducing beta-D-galactose residues in beta-D-galactosides.</text>
        <dbReference type="EC" id="3.2.1.23"/>
    </reaction>
</comment>
<dbReference type="RefSeq" id="WP_013125671.1">
    <property type="nucleotide sequence ID" value="NC_014158.1"/>
</dbReference>
<evidence type="ECO:0000256" key="5">
    <source>
        <dbReference type="ARBA" id="ARBA00023295"/>
    </source>
</evidence>
<dbReference type="InterPro" id="IPR036156">
    <property type="entry name" value="Beta-gal/glucu_dom_sf"/>
</dbReference>
<dbReference type="Gene3D" id="2.60.40.10">
    <property type="entry name" value="Immunoglobulins"/>
    <property type="match status" value="2"/>
</dbReference>
<dbReference type="InterPro" id="IPR006103">
    <property type="entry name" value="Glyco_hydro_2_cat"/>
</dbReference>